<organism evidence="8 9">
    <name type="scientific">Coffea arabica</name>
    <name type="common">Arabian coffee</name>
    <dbReference type="NCBI Taxonomy" id="13443"/>
    <lineage>
        <taxon>Eukaryota</taxon>
        <taxon>Viridiplantae</taxon>
        <taxon>Streptophyta</taxon>
        <taxon>Embryophyta</taxon>
        <taxon>Tracheophyta</taxon>
        <taxon>Spermatophyta</taxon>
        <taxon>Magnoliopsida</taxon>
        <taxon>eudicotyledons</taxon>
        <taxon>Gunneridae</taxon>
        <taxon>Pentapetalae</taxon>
        <taxon>asterids</taxon>
        <taxon>lamiids</taxon>
        <taxon>Gentianales</taxon>
        <taxon>Rubiaceae</taxon>
        <taxon>Ixoroideae</taxon>
        <taxon>Gardenieae complex</taxon>
        <taxon>Bertiereae - Coffeeae clade</taxon>
        <taxon>Coffeeae</taxon>
        <taxon>Coffea</taxon>
    </lineage>
</organism>
<dbReference type="InterPro" id="IPR008913">
    <property type="entry name" value="Znf_CHY"/>
</dbReference>
<dbReference type="PANTHER" id="PTHR21319:SF39">
    <property type="entry name" value="ZINC FINGER PROTEIN"/>
    <property type="match status" value="1"/>
</dbReference>
<dbReference type="PROSITE" id="PS51266">
    <property type="entry name" value="ZF_CHY"/>
    <property type="match status" value="1"/>
</dbReference>
<evidence type="ECO:0000259" key="6">
    <source>
        <dbReference type="PROSITE" id="PS51266"/>
    </source>
</evidence>
<feature type="domain" description="CHY-type" evidence="6">
    <location>
        <begin position="1017"/>
        <end position="1086"/>
    </location>
</feature>
<proteinExistence type="predicted"/>
<dbReference type="InterPro" id="IPR039512">
    <property type="entry name" value="RCHY1_zinc-ribbon"/>
</dbReference>
<dbReference type="Pfam" id="PF14599">
    <property type="entry name" value="zinc_ribbon_6"/>
    <property type="match status" value="1"/>
</dbReference>
<dbReference type="Pfam" id="PF01814">
    <property type="entry name" value="Hemerythrin"/>
    <property type="match status" value="1"/>
</dbReference>
<keyword evidence="3" id="KW-0862">Zinc</keyword>
<dbReference type="SUPFAM" id="SSF161245">
    <property type="entry name" value="Zinc hairpin stack"/>
    <property type="match status" value="1"/>
</dbReference>
<feature type="domain" description="RING-type" evidence="5">
    <location>
        <begin position="1153"/>
        <end position="1195"/>
    </location>
</feature>
<dbReference type="Pfam" id="PF13639">
    <property type="entry name" value="zf-RING_2"/>
    <property type="match status" value="1"/>
</dbReference>
<dbReference type="InterPro" id="IPR001841">
    <property type="entry name" value="Znf_RING"/>
</dbReference>
<dbReference type="Proteomes" id="UP001652660">
    <property type="component" value="Chromosome 4e"/>
</dbReference>
<evidence type="ECO:0000256" key="2">
    <source>
        <dbReference type="ARBA" id="ARBA00022771"/>
    </source>
</evidence>
<reference evidence="9" key="1">
    <citation type="submission" date="2025-08" db="UniProtKB">
        <authorList>
            <consortium name="RefSeq"/>
        </authorList>
    </citation>
    <scope>IDENTIFICATION</scope>
    <source>
        <tissue evidence="9">Leaves</tissue>
    </source>
</reference>
<dbReference type="InterPro" id="IPR013083">
    <property type="entry name" value="Znf_RING/FYVE/PHD"/>
</dbReference>
<keyword evidence="8" id="KW-1185">Reference proteome</keyword>
<protein>
    <submittedName>
        <fullName evidence="9">Zinc finger protein BRUTUS-like At1g74770 isoform X1</fullName>
    </submittedName>
</protein>
<evidence type="ECO:0000313" key="9">
    <source>
        <dbReference type="RefSeq" id="XP_071904146.1"/>
    </source>
</evidence>
<accession>A0ABM4UA36</accession>
<dbReference type="InterPro" id="IPR037275">
    <property type="entry name" value="Znf_CTCHY_sf"/>
</dbReference>
<dbReference type="CDD" id="cd12108">
    <property type="entry name" value="Hr-like"/>
    <property type="match status" value="2"/>
</dbReference>
<dbReference type="SUPFAM" id="SSF161219">
    <property type="entry name" value="CHY zinc finger-like"/>
    <property type="match status" value="1"/>
</dbReference>
<sequence length="1259" mass="143635">MAGEEPEKEDGEEDAITVTEALLPCLDGAKLVDAPILFFVLSHKAFVRELEQLHRSALEVADTGSPDRQFVDDLGRRFDFFKLVYKYHAAAEDEVRTEEIVFPALNSKVKNVVTTSALEHKCINDDFCSAVQCLDLLRKECEDFTHLFQKLIFSISSIKSAICEHMLKEEKLVFPLVIGQFSSEEQAKLVWQYICSVPIALLEDFLPWMACSLPPDEKLDLLDCMKIVVSKEEVLEEVVISWLNNKKPSPPGACNVYGQGAQFYSGHVSSMEILKIHPNTFDFGEEEKSKLCSIYTSIGPNPLDGIYIWNTALARDFRKVLDELYQIRSLNNMSNLSSIVVQLQFLLDVLISYSNALDQIFFPLVNDLSKNVLPLSCTRLVEKGQVERLQFLLYGVLQDGAQPSNFLKGLCREVELLVRGISKNLTHIETEVYSSIGKKCSHNMLLWLLYAGLKTMPLGLLKCTVLWFSATLLDEQFKTMLDAMTDACPLGNKPILILLHSWVRMGYLGKISMERFAKDLQENFIRGIYFTSDRIGEDVGFANLKFDMQACTIFNTIESEPSPAVKDNKMVCNPSSSHSKTNEKLESGGMTLHKFSPQMWSNILSVVRHPAENGIAKKVLALELRPMDHFVCFHKALIRDLDYIVFLSANMAKSFQFIPDLRRHFELLKFLYDIHSASEDEVVFPALESKGKLKNITQSYTIDHKLEEENFAKVSSLLNDIATLHDDLDKPGEGSLQYRQMCLKLHETCLSMQKIISGHIHREEIQLWPLFGEYFSTEEQEKMLGCMLGRTRAETLQEMIPWLMSALTQDEQHALISLWRRATKNTNFEQWLGEWWEDMKDYCVAKDEEESSFPPSLAANPLEVVSVYLGEQTCRESKLSGKEVSDNNAEHSGYICPYSKDFKGGQNNDKYEDLVNCGEELDKKTDQQIVDDQADKAGQNIQACHDEHPLELNQKELETAIRRVSRDPTLDSQKKSHIIQSLIMSRWIVTQQNSNTLSAAANDREEDFGQYPSYQDSLNEIFGCKHYKRNCKLLAACCSKLFTCIKCHDEFTDHSMERKAITKMMCMKCLVIQPVGPKCSNNACNNFPMAKYYCPVCKLFDDERKIYHCPYCNLCRVGKGLGIDYFHCMNCNACMSRSLSVHICREKCFEDNCPICHEYIFTSSSPVKALPCGHLMHSVCFQEYTYTHYTCPICSKSLGDMQVYFGMLDALLAEEQVPQEYSSRIQVILCNDCERKGNASFHWQYHKCPHCGSYNTRLL</sequence>
<name>A0ABM4UA36_COFAR</name>
<dbReference type="PANTHER" id="PTHR21319">
    <property type="entry name" value="RING FINGER AND CHY ZINC FINGER DOMAIN-CONTAINING PROTEIN 1"/>
    <property type="match status" value="1"/>
</dbReference>
<evidence type="ECO:0000259" key="5">
    <source>
        <dbReference type="PROSITE" id="PS50089"/>
    </source>
</evidence>
<evidence type="ECO:0000256" key="3">
    <source>
        <dbReference type="ARBA" id="ARBA00022833"/>
    </source>
</evidence>
<dbReference type="PROSITE" id="PS51270">
    <property type="entry name" value="ZF_CTCHY"/>
    <property type="match status" value="1"/>
</dbReference>
<dbReference type="InterPro" id="IPR012312">
    <property type="entry name" value="Hemerythrin-like"/>
</dbReference>
<dbReference type="RefSeq" id="XP_071904146.1">
    <property type="nucleotide sequence ID" value="XM_072048045.1"/>
</dbReference>
<dbReference type="Gene3D" id="3.30.40.10">
    <property type="entry name" value="Zinc/RING finger domain, C3HC4 (zinc finger)"/>
    <property type="match status" value="1"/>
</dbReference>
<dbReference type="PROSITE" id="PS50089">
    <property type="entry name" value="ZF_RING_2"/>
    <property type="match status" value="1"/>
</dbReference>
<evidence type="ECO:0000256" key="1">
    <source>
        <dbReference type="ARBA" id="ARBA00022723"/>
    </source>
</evidence>
<dbReference type="InterPro" id="IPR017921">
    <property type="entry name" value="Znf_CTCHY"/>
</dbReference>
<keyword evidence="1" id="KW-0479">Metal-binding</keyword>
<dbReference type="Gene3D" id="1.20.120.520">
    <property type="entry name" value="nmb1532 protein domain like"/>
    <property type="match status" value="2"/>
</dbReference>
<dbReference type="SMART" id="SM00184">
    <property type="entry name" value="RING"/>
    <property type="match status" value="1"/>
</dbReference>
<dbReference type="InterPro" id="IPR037274">
    <property type="entry name" value="Znf_CHY_sf"/>
</dbReference>
<keyword evidence="2 4" id="KW-0863">Zinc-finger</keyword>
<dbReference type="SUPFAM" id="SSF57850">
    <property type="entry name" value="RING/U-box"/>
    <property type="match status" value="1"/>
</dbReference>
<dbReference type="GeneID" id="113742223"/>
<dbReference type="Pfam" id="PF05495">
    <property type="entry name" value="zf-CHY"/>
    <property type="match status" value="1"/>
</dbReference>
<gene>
    <name evidence="9" type="primary">LOC113742223</name>
</gene>
<dbReference type="Gene3D" id="2.20.28.10">
    <property type="match status" value="1"/>
</dbReference>
<feature type="domain" description="CTCHY-type" evidence="7">
    <location>
        <begin position="1089"/>
        <end position="1152"/>
    </location>
</feature>
<dbReference type="CDD" id="cd16464">
    <property type="entry name" value="RING-H2_Pirh2-like"/>
    <property type="match status" value="1"/>
</dbReference>
<evidence type="ECO:0000256" key="4">
    <source>
        <dbReference type="PROSITE-ProRule" id="PRU00601"/>
    </source>
</evidence>
<evidence type="ECO:0000313" key="8">
    <source>
        <dbReference type="Proteomes" id="UP001652660"/>
    </source>
</evidence>
<evidence type="ECO:0000259" key="7">
    <source>
        <dbReference type="PROSITE" id="PS51270"/>
    </source>
</evidence>